<keyword evidence="1 5" id="KW-1277">Toxin-antitoxin system</keyword>
<dbReference type="RefSeq" id="WP_090894054.1">
    <property type="nucleotide sequence ID" value="NZ_CZPZ01000001.1"/>
</dbReference>
<evidence type="ECO:0000256" key="2">
    <source>
        <dbReference type="ARBA" id="ARBA00022722"/>
    </source>
</evidence>
<keyword evidence="5" id="KW-0460">Magnesium</keyword>
<evidence type="ECO:0000313" key="8">
    <source>
        <dbReference type="Proteomes" id="UP000198736"/>
    </source>
</evidence>
<organism evidence="7 8">
    <name type="scientific">Candidatus Nitrospira nitrificans</name>
    <dbReference type="NCBI Taxonomy" id="1742973"/>
    <lineage>
        <taxon>Bacteria</taxon>
        <taxon>Pseudomonadati</taxon>
        <taxon>Nitrospirota</taxon>
        <taxon>Nitrospiria</taxon>
        <taxon>Nitrospirales</taxon>
        <taxon>Nitrospiraceae</taxon>
        <taxon>Nitrospira</taxon>
    </lineage>
</organism>
<dbReference type="Proteomes" id="UP000198736">
    <property type="component" value="Unassembled WGS sequence"/>
</dbReference>
<dbReference type="GO" id="GO:0000287">
    <property type="term" value="F:magnesium ion binding"/>
    <property type="evidence" value="ECO:0007669"/>
    <property type="project" value="UniProtKB-UniRule"/>
</dbReference>
<dbReference type="InterPro" id="IPR002716">
    <property type="entry name" value="PIN_dom"/>
</dbReference>
<keyword evidence="5" id="KW-0800">Toxin</keyword>
<comment type="cofactor">
    <cofactor evidence="5">
        <name>Mg(2+)</name>
        <dbReference type="ChEBI" id="CHEBI:18420"/>
    </cofactor>
</comment>
<dbReference type="GO" id="GO:0016787">
    <property type="term" value="F:hydrolase activity"/>
    <property type="evidence" value="ECO:0007669"/>
    <property type="project" value="UniProtKB-KW"/>
</dbReference>
<comment type="function">
    <text evidence="5">Toxic component of a toxin-antitoxin (TA) system. An RNase.</text>
</comment>
<protein>
    <recommendedName>
        <fullName evidence="5">Ribonuclease VapC</fullName>
        <shortName evidence="5">RNase VapC</shortName>
        <ecNumber evidence="5">3.1.-.-</ecNumber>
    </recommendedName>
    <alternativeName>
        <fullName evidence="5">Toxin VapC</fullName>
    </alternativeName>
</protein>
<dbReference type="EC" id="3.1.-.-" evidence="5"/>
<keyword evidence="4 5" id="KW-0378">Hydrolase</keyword>
<dbReference type="InterPro" id="IPR029060">
    <property type="entry name" value="PIN-like_dom_sf"/>
</dbReference>
<evidence type="ECO:0000256" key="4">
    <source>
        <dbReference type="ARBA" id="ARBA00022801"/>
    </source>
</evidence>
<evidence type="ECO:0000256" key="3">
    <source>
        <dbReference type="ARBA" id="ARBA00022723"/>
    </source>
</evidence>
<feature type="binding site" evidence="5">
    <location>
        <position position="7"/>
    </location>
    <ligand>
        <name>Mg(2+)</name>
        <dbReference type="ChEBI" id="CHEBI:18420"/>
    </ligand>
</feature>
<dbReference type="EMBL" id="CZPZ01000001">
    <property type="protein sequence ID" value="CUS31941.1"/>
    <property type="molecule type" value="Genomic_DNA"/>
</dbReference>
<keyword evidence="8" id="KW-1185">Reference proteome</keyword>
<dbReference type="GO" id="GO:0090729">
    <property type="term" value="F:toxin activity"/>
    <property type="evidence" value="ECO:0007669"/>
    <property type="project" value="UniProtKB-KW"/>
</dbReference>
<evidence type="ECO:0000313" key="7">
    <source>
        <dbReference type="EMBL" id="CUS31941.1"/>
    </source>
</evidence>
<feature type="domain" description="PIN" evidence="6">
    <location>
        <begin position="5"/>
        <end position="129"/>
    </location>
</feature>
<dbReference type="OrthoDB" id="25693at2"/>
<comment type="similarity">
    <text evidence="5">Belongs to the PINc/VapC protein family.</text>
</comment>
<dbReference type="AlphaFoldDB" id="A0A0S4L351"/>
<dbReference type="GO" id="GO:0004540">
    <property type="term" value="F:RNA nuclease activity"/>
    <property type="evidence" value="ECO:0007669"/>
    <property type="project" value="InterPro"/>
</dbReference>
<keyword evidence="3 5" id="KW-0479">Metal-binding</keyword>
<feature type="binding site" evidence="5">
    <location>
        <position position="108"/>
    </location>
    <ligand>
        <name>Mg(2+)</name>
        <dbReference type="ChEBI" id="CHEBI:18420"/>
    </ligand>
</feature>
<reference evidence="8" key="1">
    <citation type="submission" date="2015-10" db="EMBL/GenBank/DDBJ databases">
        <authorList>
            <person name="Luecker S."/>
            <person name="Luecker S."/>
        </authorList>
    </citation>
    <scope>NUCLEOTIDE SEQUENCE [LARGE SCALE GENOMIC DNA]</scope>
</reference>
<evidence type="ECO:0000259" key="6">
    <source>
        <dbReference type="Pfam" id="PF01850"/>
    </source>
</evidence>
<accession>A0A0S4L351</accession>
<name>A0A0S4L351_9BACT</name>
<sequence length="144" mass="15914">MGSFLPDTSVMVATVCTWHEHHERAITEMEHRLMERESLVIATPALVEAYAVLTRLPPPHRLSPQDAIALIETSFLTGGALAGLDNKAFRPLLREAADHNIAGGRTYDWVIAACAKAARVKTLLTFNARDFLSFHLDGIDIRIP</sequence>
<dbReference type="HAMAP" id="MF_00265">
    <property type="entry name" value="VapC_Nob1"/>
    <property type="match status" value="1"/>
</dbReference>
<dbReference type="Pfam" id="PF01850">
    <property type="entry name" value="PIN"/>
    <property type="match status" value="1"/>
</dbReference>
<evidence type="ECO:0000256" key="1">
    <source>
        <dbReference type="ARBA" id="ARBA00022649"/>
    </source>
</evidence>
<proteinExistence type="inferred from homology"/>
<dbReference type="Gene3D" id="3.40.50.1010">
    <property type="entry name" value="5'-nuclease"/>
    <property type="match status" value="1"/>
</dbReference>
<evidence type="ECO:0000256" key="5">
    <source>
        <dbReference type="HAMAP-Rule" id="MF_00265"/>
    </source>
</evidence>
<dbReference type="InterPro" id="IPR022907">
    <property type="entry name" value="VapC_family"/>
</dbReference>
<dbReference type="SUPFAM" id="SSF88723">
    <property type="entry name" value="PIN domain-like"/>
    <property type="match status" value="1"/>
</dbReference>
<keyword evidence="2 5" id="KW-0540">Nuclease</keyword>
<dbReference type="STRING" id="1742973.COMA2_10375"/>
<gene>
    <name evidence="5 7" type="primary">vapC</name>
    <name evidence="7" type="ORF">COMA2_10375</name>
</gene>